<evidence type="ECO:0000313" key="3">
    <source>
        <dbReference type="EMBL" id="MBC8433788.1"/>
    </source>
</evidence>
<evidence type="ECO:0000259" key="1">
    <source>
        <dbReference type="Pfam" id="PF13173"/>
    </source>
</evidence>
<keyword evidence="3" id="KW-0067">ATP-binding</keyword>
<dbReference type="InterPro" id="IPR041682">
    <property type="entry name" value="AAA_14"/>
</dbReference>
<protein>
    <submittedName>
        <fullName evidence="3">ATP-binding protein</fullName>
    </submittedName>
</protein>
<reference evidence="3 4" key="1">
    <citation type="submission" date="2020-08" db="EMBL/GenBank/DDBJ databases">
        <title>Bridging the membrane lipid divide: bacteria of the FCB group superphylum have the potential to synthesize archaeal ether lipids.</title>
        <authorList>
            <person name="Villanueva L."/>
            <person name="Von Meijenfeldt F.A.B."/>
            <person name="Westbye A.B."/>
            <person name="Yadav S."/>
            <person name="Hopmans E.C."/>
            <person name="Dutilh B.E."/>
            <person name="Sinninghe Damste J.S."/>
        </authorList>
    </citation>
    <scope>NUCLEOTIDE SEQUENCE [LARGE SCALE GENOMIC DNA]</scope>
    <source>
        <strain evidence="3">NIOZ-UU17</strain>
    </source>
</reference>
<dbReference type="GO" id="GO:0005524">
    <property type="term" value="F:ATP binding"/>
    <property type="evidence" value="ECO:0007669"/>
    <property type="project" value="UniProtKB-KW"/>
</dbReference>
<dbReference type="Pfam" id="PF13173">
    <property type="entry name" value="AAA_14"/>
    <property type="match status" value="1"/>
</dbReference>
<dbReference type="EMBL" id="JACNIG010000335">
    <property type="protein sequence ID" value="MBC8433788.1"/>
    <property type="molecule type" value="Genomic_DNA"/>
</dbReference>
<gene>
    <name evidence="3" type="ORF">H8D96_17905</name>
</gene>
<dbReference type="Proteomes" id="UP000605201">
    <property type="component" value="Unassembled WGS sequence"/>
</dbReference>
<proteinExistence type="predicted"/>
<name>A0A8J6P3B6_9BACT</name>
<dbReference type="PANTHER" id="PTHR43566:SF2">
    <property type="entry name" value="DUF4143 DOMAIN-CONTAINING PROTEIN"/>
    <property type="match status" value="1"/>
</dbReference>
<feature type="domain" description="AAA" evidence="1">
    <location>
        <begin position="16"/>
        <end position="130"/>
    </location>
</feature>
<dbReference type="Pfam" id="PF13635">
    <property type="entry name" value="DUF4143"/>
    <property type="match status" value="1"/>
</dbReference>
<comment type="caution">
    <text evidence="3">The sequence shown here is derived from an EMBL/GenBank/DDBJ whole genome shotgun (WGS) entry which is preliminary data.</text>
</comment>
<organism evidence="3 4">
    <name type="scientific">Candidatus Desulfatibia vada</name>
    <dbReference type="NCBI Taxonomy" id="2841696"/>
    <lineage>
        <taxon>Bacteria</taxon>
        <taxon>Pseudomonadati</taxon>
        <taxon>Thermodesulfobacteriota</taxon>
        <taxon>Desulfobacteria</taxon>
        <taxon>Desulfobacterales</taxon>
        <taxon>Desulfobacterales incertae sedis</taxon>
        <taxon>Candidatus Desulfatibia</taxon>
    </lineage>
</organism>
<sequence>MKTVLIDRFLQVPDRSFFLFGPRGVGKTTWLKEALPSAFFFDLLDSTLYLELSQNPGHLEAMAGNLPKNSWIVIDEIQKLPHLLDEVHRLMEAKQWRFALCGSSARKLRRGGVNLLGGRAVTRYLDAFSSIELGDLFDAEFSLQWGFLPYVQLDRENAADILNSYVNTYIKEEIKEEGLVRSLPPFLRFLSIAGQLNGQLLNRQNIAREAAVPRSNVDVYFSILEDTLLGHFLPPYRPNVKVREQAHPKFYWFDSGAARAAAGLLFDPVDRIWKGTALENMVYHELRVYNLTRNRNRSIYFYRTGSGTEIDFVIETRKRQPSSNARVVCLEVKLAEKWDRKWERAMRSLSASDRIHVDKMIGIYTGKRAYHFDGLDVLPLKDFLIRLHKGDVF</sequence>
<accession>A0A8J6P3B6</accession>
<dbReference type="Gene3D" id="3.40.50.300">
    <property type="entry name" value="P-loop containing nucleotide triphosphate hydrolases"/>
    <property type="match status" value="1"/>
</dbReference>
<dbReference type="SUPFAM" id="SSF52540">
    <property type="entry name" value="P-loop containing nucleoside triphosphate hydrolases"/>
    <property type="match status" value="1"/>
</dbReference>
<evidence type="ECO:0000313" key="4">
    <source>
        <dbReference type="Proteomes" id="UP000605201"/>
    </source>
</evidence>
<evidence type="ECO:0000259" key="2">
    <source>
        <dbReference type="Pfam" id="PF13635"/>
    </source>
</evidence>
<keyword evidence="3" id="KW-0547">Nucleotide-binding</keyword>
<dbReference type="InterPro" id="IPR027417">
    <property type="entry name" value="P-loop_NTPase"/>
</dbReference>
<dbReference type="PANTHER" id="PTHR43566">
    <property type="entry name" value="CONSERVED PROTEIN"/>
    <property type="match status" value="1"/>
</dbReference>
<feature type="domain" description="DUF4143" evidence="2">
    <location>
        <begin position="173"/>
        <end position="334"/>
    </location>
</feature>
<dbReference type="InterPro" id="IPR025420">
    <property type="entry name" value="DUF4143"/>
</dbReference>
<dbReference type="AlphaFoldDB" id="A0A8J6P3B6"/>